<dbReference type="EMBL" id="SACS01000021">
    <property type="protein sequence ID" value="RVU33484.1"/>
    <property type="molecule type" value="Genomic_DNA"/>
</dbReference>
<dbReference type="OrthoDB" id="9126735at2"/>
<feature type="chain" id="PRO_5019327155" evidence="1">
    <location>
        <begin position="20"/>
        <end position="276"/>
    </location>
</feature>
<dbReference type="Proteomes" id="UP000283077">
    <property type="component" value="Unassembled WGS sequence"/>
</dbReference>
<dbReference type="RefSeq" id="WP_127700461.1">
    <property type="nucleotide sequence ID" value="NZ_SACS01000021.1"/>
</dbReference>
<keyword evidence="1" id="KW-0732">Signal</keyword>
<evidence type="ECO:0000313" key="3">
    <source>
        <dbReference type="Proteomes" id="UP000283077"/>
    </source>
</evidence>
<reference evidence="2 3" key="1">
    <citation type="submission" date="2019-01" db="EMBL/GenBank/DDBJ databases">
        <authorList>
            <person name="Chen W.-M."/>
        </authorList>
    </citation>
    <scope>NUCLEOTIDE SEQUENCE [LARGE SCALE GENOMIC DNA]</scope>
    <source>
        <strain evidence="2 3">KYPC3</strain>
    </source>
</reference>
<keyword evidence="3" id="KW-1185">Reference proteome</keyword>
<evidence type="ECO:0000256" key="1">
    <source>
        <dbReference type="SAM" id="SignalP"/>
    </source>
</evidence>
<evidence type="ECO:0000313" key="2">
    <source>
        <dbReference type="EMBL" id="RVU33484.1"/>
    </source>
</evidence>
<accession>A0A437QGD3</accession>
<protein>
    <submittedName>
        <fullName evidence="2">DUF3034 family protein</fullName>
    </submittedName>
</protein>
<dbReference type="Pfam" id="PF11231">
    <property type="entry name" value="DUF3034"/>
    <property type="match status" value="1"/>
</dbReference>
<comment type="caution">
    <text evidence="2">The sequence shown here is derived from an EMBL/GenBank/DDBJ whole genome shotgun (WGS) entry which is preliminary data.</text>
</comment>
<gene>
    <name evidence="2" type="ORF">EOE67_16625</name>
</gene>
<feature type="signal peptide" evidence="1">
    <location>
        <begin position="1"/>
        <end position="19"/>
    </location>
</feature>
<dbReference type="AlphaFoldDB" id="A0A437QGD3"/>
<sequence>MKRLICALVGLMLSLPAAAGSKVIATGGSTSIEGAAGGGIVPWAVINGYASSGQWSVNSFTSRVGVDDFTLQNFGIGASYNNQWEVSLTRQKFNLDTIGGDLQQDVLGLKYHIAGELLYTSLPQISVGLQYKKHRNSGLPLAVGAQNDSGTDVYLAASKVYFGAVAGRNLLLNATIRATKANQIGLLGFGGANHNNYQYMFESSAAVLLRPDLAVGIEFRQKPNNLAFADEEHWRDIFVGWFINQNFSVVGGYVDLGSIAGLAQQQGYYLALEATF</sequence>
<organism evidence="2 3">
    <name type="scientific">Rheinheimera riviphila</name>
    <dbReference type="NCBI Taxonomy" id="1834037"/>
    <lineage>
        <taxon>Bacteria</taxon>
        <taxon>Pseudomonadati</taxon>
        <taxon>Pseudomonadota</taxon>
        <taxon>Gammaproteobacteria</taxon>
        <taxon>Chromatiales</taxon>
        <taxon>Chromatiaceae</taxon>
        <taxon>Rheinheimera</taxon>
    </lineage>
</organism>
<dbReference type="InterPro" id="IPR021393">
    <property type="entry name" value="DUF3034"/>
</dbReference>
<name>A0A437QGD3_9GAMM</name>
<proteinExistence type="predicted"/>